<accession>A0A9X4YB79</accession>
<keyword evidence="7" id="KW-0862">Zinc</keyword>
<dbReference type="PANTHER" id="PTHR12589">
    <property type="entry name" value="PYRUVOYL TETRAHYDROBIOPTERIN SYNTHASE"/>
    <property type="match status" value="1"/>
</dbReference>
<comment type="catalytic activity">
    <reaction evidence="10">
        <text>7,8-dihydroneopterin 3'-triphosphate + H2O = 6-carboxy-5,6,7,8-tetrahydropterin + triphosphate + acetaldehyde + 2 H(+)</text>
        <dbReference type="Rhea" id="RHEA:27966"/>
        <dbReference type="ChEBI" id="CHEBI:15343"/>
        <dbReference type="ChEBI" id="CHEBI:15377"/>
        <dbReference type="ChEBI" id="CHEBI:15378"/>
        <dbReference type="ChEBI" id="CHEBI:18036"/>
        <dbReference type="ChEBI" id="CHEBI:58462"/>
        <dbReference type="ChEBI" id="CHEBI:61032"/>
        <dbReference type="EC" id="4.1.2.50"/>
    </reaction>
</comment>
<organism evidence="11 12">
    <name type="scientific">Vreelandella halophila</name>
    <dbReference type="NCBI Taxonomy" id="86177"/>
    <lineage>
        <taxon>Bacteria</taxon>
        <taxon>Pseudomonadati</taxon>
        <taxon>Pseudomonadota</taxon>
        <taxon>Gammaproteobacteria</taxon>
        <taxon>Oceanospirillales</taxon>
        <taxon>Halomonadaceae</taxon>
        <taxon>Vreelandella</taxon>
    </lineage>
</organism>
<keyword evidence="8" id="KW-0456">Lyase</keyword>
<dbReference type="OrthoDB" id="9787853at2"/>
<comment type="caution">
    <text evidence="11">The sequence shown here is derived from an EMBL/GenBank/DDBJ whole genome shotgun (WGS) entry which is preliminary data.</text>
</comment>
<dbReference type="SUPFAM" id="SSF55620">
    <property type="entry name" value="Tetrahydrobiopterin biosynthesis enzymes-like"/>
    <property type="match status" value="1"/>
</dbReference>
<dbReference type="InterPro" id="IPR038418">
    <property type="entry name" value="6-PTP_synth/QueD_sf"/>
</dbReference>
<comment type="similarity">
    <text evidence="3">Belongs to the PTPS family. QueD subfamily.</text>
</comment>
<keyword evidence="12" id="KW-1185">Reference proteome</keyword>
<dbReference type="GO" id="GO:0070497">
    <property type="term" value="F:6-carboxytetrahydropterin synthase activity"/>
    <property type="evidence" value="ECO:0007669"/>
    <property type="project" value="UniProtKB-EC"/>
</dbReference>
<evidence type="ECO:0000256" key="6">
    <source>
        <dbReference type="ARBA" id="ARBA00022723"/>
    </source>
</evidence>
<dbReference type="PANTHER" id="PTHR12589:SF7">
    <property type="entry name" value="6-PYRUVOYL TETRAHYDROBIOPTERIN SYNTHASE"/>
    <property type="match status" value="1"/>
</dbReference>
<evidence type="ECO:0000256" key="2">
    <source>
        <dbReference type="ARBA" id="ARBA00005061"/>
    </source>
</evidence>
<comment type="pathway">
    <text evidence="2">Purine metabolism; 7-cyano-7-deazaguanine biosynthesis.</text>
</comment>
<evidence type="ECO:0000256" key="4">
    <source>
        <dbReference type="ARBA" id="ARBA00012982"/>
    </source>
</evidence>
<dbReference type="Gene3D" id="3.30.479.10">
    <property type="entry name" value="6-pyruvoyl tetrahydropterin synthase/QueD"/>
    <property type="match status" value="1"/>
</dbReference>
<evidence type="ECO:0000256" key="3">
    <source>
        <dbReference type="ARBA" id="ARBA00008900"/>
    </source>
</evidence>
<sequence>MYRLTVRQHMMIAHSFTGEAFGPAQALHGATYVVDATFERPRLDDNDLVVDIGLATQVLGEVLGEFNMCNLDDHPDLKGRNTTTEFMAGMVFQRMADAIKAGRLGESAHGISGLAITLSESHIAWASYRGEL</sequence>
<dbReference type="EMBL" id="WMEX01000004">
    <property type="protein sequence ID" value="MYL26707.1"/>
    <property type="molecule type" value="Genomic_DNA"/>
</dbReference>
<evidence type="ECO:0000256" key="1">
    <source>
        <dbReference type="ARBA" id="ARBA00001947"/>
    </source>
</evidence>
<dbReference type="Pfam" id="PF01242">
    <property type="entry name" value="PTPS"/>
    <property type="match status" value="1"/>
</dbReference>
<reference evidence="11 12" key="1">
    <citation type="submission" date="2019-11" db="EMBL/GenBank/DDBJ databases">
        <title>Genome sequences of 17 halophilic strains isolated from different environments.</title>
        <authorList>
            <person name="Furrow R.E."/>
        </authorList>
    </citation>
    <scope>NUCLEOTIDE SEQUENCE [LARGE SCALE GENOMIC DNA]</scope>
    <source>
        <strain evidence="11 12">22507_15_FS</strain>
    </source>
</reference>
<dbReference type="InterPro" id="IPR007115">
    <property type="entry name" value="6-PTP_synth/QueD"/>
</dbReference>
<dbReference type="RefSeq" id="WP_151439572.1">
    <property type="nucleotide sequence ID" value="NZ_WMEX01000004.1"/>
</dbReference>
<dbReference type="EC" id="4.1.2.50" evidence="4"/>
<evidence type="ECO:0000256" key="8">
    <source>
        <dbReference type="ARBA" id="ARBA00023239"/>
    </source>
</evidence>
<evidence type="ECO:0000256" key="5">
    <source>
        <dbReference type="ARBA" id="ARBA00018141"/>
    </source>
</evidence>
<evidence type="ECO:0000256" key="10">
    <source>
        <dbReference type="ARBA" id="ARBA00048807"/>
    </source>
</evidence>
<evidence type="ECO:0000256" key="9">
    <source>
        <dbReference type="ARBA" id="ARBA00031449"/>
    </source>
</evidence>
<gene>
    <name evidence="11" type="ORF">GLW01_07845</name>
</gene>
<name>A0A9X4YB79_9GAMM</name>
<evidence type="ECO:0000256" key="7">
    <source>
        <dbReference type="ARBA" id="ARBA00022833"/>
    </source>
</evidence>
<comment type="cofactor">
    <cofactor evidence="1">
        <name>Zn(2+)</name>
        <dbReference type="ChEBI" id="CHEBI:29105"/>
    </cofactor>
</comment>
<evidence type="ECO:0000313" key="11">
    <source>
        <dbReference type="EMBL" id="MYL26707.1"/>
    </source>
</evidence>
<dbReference type="Proteomes" id="UP000460751">
    <property type="component" value="Unassembled WGS sequence"/>
</dbReference>
<proteinExistence type="inferred from homology"/>
<dbReference type="AlphaFoldDB" id="A0A9X4YB79"/>
<keyword evidence="6" id="KW-0479">Metal-binding</keyword>
<evidence type="ECO:0000313" key="12">
    <source>
        <dbReference type="Proteomes" id="UP000460751"/>
    </source>
</evidence>
<protein>
    <recommendedName>
        <fullName evidence="5">6-carboxy-5,6,7,8-tetrahydropterin synthase</fullName>
        <ecNumber evidence="4">4.1.2.50</ecNumber>
    </recommendedName>
    <alternativeName>
        <fullName evidence="9">Queuosine biosynthesis protein QueD</fullName>
    </alternativeName>
</protein>
<dbReference type="GO" id="GO:0046872">
    <property type="term" value="F:metal ion binding"/>
    <property type="evidence" value="ECO:0007669"/>
    <property type="project" value="UniProtKB-KW"/>
</dbReference>